<accession>A0AAX3J3D4</accession>
<proteinExistence type="predicted"/>
<comment type="caution">
    <text evidence="1">The sequence shown here is derived from an EMBL/GenBank/DDBJ whole genome shotgun (WGS) entry which is preliminary data.</text>
</comment>
<name>A0AAX3J3D4_9GAMM</name>
<dbReference type="Proteomes" id="UP000433737">
    <property type="component" value="Unassembled WGS sequence"/>
</dbReference>
<evidence type="ECO:0000313" key="2">
    <source>
        <dbReference type="Proteomes" id="UP000433737"/>
    </source>
</evidence>
<organism evidence="1 2">
    <name type="scientific">Pantoea brenneri</name>
    <dbReference type="NCBI Taxonomy" id="472694"/>
    <lineage>
        <taxon>Bacteria</taxon>
        <taxon>Pseudomonadati</taxon>
        <taxon>Pseudomonadota</taxon>
        <taxon>Gammaproteobacteria</taxon>
        <taxon>Enterobacterales</taxon>
        <taxon>Erwiniaceae</taxon>
        <taxon>Pantoea</taxon>
    </lineage>
</organism>
<dbReference type="EMBL" id="CABWMH010000007">
    <property type="protein sequence ID" value="VXB46527.1"/>
    <property type="molecule type" value="Genomic_DNA"/>
</dbReference>
<protein>
    <submittedName>
        <fullName evidence="1">Uncharacterized protein</fullName>
    </submittedName>
</protein>
<evidence type="ECO:0000313" key="1">
    <source>
        <dbReference type="EMBL" id="VXB46527.1"/>
    </source>
</evidence>
<gene>
    <name evidence="1" type="ORF">PANT111_150007</name>
</gene>
<sequence length="44" mass="5243">MAHFHGAFELILRGGVLFTHHFYPYGRLNIYSEEFYTRHSGELQ</sequence>
<dbReference type="AlphaFoldDB" id="A0AAX3J3D4"/>
<reference evidence="1 2" key="1">
    <citation type="submission" date="2019-10" db="EMBL/GenBank/DDBJ databases">
        <authorList>
            <person name="Karimi E."/>
        </authorList>
    </citation>
    <scope>NUCLEOTIDE SEQUENCE [LARGE SCALE GENOMIC DNA]</scope>
    <source>
        <strain evidence="1">Pantoea sp. 111</strain>
    </source>
</reference>